<sequence length="112" mass="12132">MRKTESGTTLIEFDHQDDLLGPVTLELEVDWALTPGLSASRTEPAEGPDLEIRGIRLTGVNGPLPCPDDVHDAFVADEGAMGRLQERAVEQIEERAEMAADDAAHADLEPDL</sequence>
<dbReference type="Proteomes" id="UP000244224">
    <property type="component" value="Unassembled WGS sequence"/>
</dbReference>
<dbReference type="AlphaFoldDB" id="A0A2T6B840"/>
<name>A0A2T6B840_9RHOB</name>
<comment type="caution">
    <text evidence="1">The sequence shown here is derived from an EMBL/GenBank/DDBJ whole genome shotgun (WGS) entry which is preliminary data.</text>
</comment>
<organism evidence="1 2">
    <name type="scientific">Gemmobacter caeni</name>
    <dbReference type="NCBI Taxonomy" id="589035"/>
    <lineage>
        <taxon>Bacteria</taxon>
        <taxon>Pseudomonadati</taxon>
        <taxon>Pseudomonadota</taxon>
        <taxon>Alphaproteobacteria</taxon>
        <taxon>Rhodobacterales</taxon>
        <taxon>Paracoccaceae</taxon>
        <taxon>Gemmobacter</taxon>
    </lineage>
</organism>
<reference evidence="1 2" key="1">
    <citation type="submission" date="2018-04" db="EMBL/GenBank/DDBJ databases">
        <title>Genomic Encyclopedia of Archaeal and Bacterial Type Strains, Phase II (KMG-II): from individual species to whole genera.</title>
        <authorList>
            <person name="Goeker M."/>
        </authorList>
    </citation>
    <scope>NUCLEOTIDE SEQUENCE [LARGE SCALE GENOMIC DNA]</scope>
    <source>
        <strain evidence="1 2">DSM 21823</strain>
    </source>
</reference>
<keyword evidence="2" id="KW-1185">Reference proteome</keyword>
<gene>
    <name evidence="1" type="ORF">C8N34_10228</name>
</gene>
<dbReference type="RefSeq" id="WP_108127535.1">
    <property type="nucleotide sequence ID" value="NZ_QBKP01000002.1"/>
</dbReference>
<accession>A0A2T6B840</accession>
<dbReference type="EMBL" id="QBKP01000002">
    <property type="protein sequence ID" value="PTX52250.1"/>
    <property type="molecule type" value="Genomic_DNA"/>
</dbReference>
<protein>
    <submittedName>
        <fullName evidence="1">Uncharacterized protein</fullName>
    </submittedName>
</protein>
<proteinExistence type="predicted"/>
<evidence type="ECO:0000313" key="1">
    <source>
        <dbReference type="EMBL" id="PTX52250.1"/>
    </source>
</evidence>
<evidence type="ECO:0000313" key="2">
    <source>
        <dbReference type="Proteomes" id="UP000244224"/>
    </source>
</evidence>